<proteinExistence type="predicted"/>
<reference evidence="7" key="1">
    <citation type="journal article" date="2017" name="Front. Plant Sci.">
        <title>Climate Clever Clovers: New Paradigm to Reduce the Environmental Footprint of Ruminants by Breeding Low Methanogenic Forages Utilizing Haplotype Variation.</title>
        <authorList>
            <person name="Kaur P."/>
            <person name="Appels R."/>
            <person name="Bayer P.E."/>
            <person name="Keeble-Gagnere G."/>
            <person name="Wang J."/>
            <person name="Hirakawa H."/>
            <person name="Shirasawa K."/>
            <person name="Vercoe P."/>
            <person name="Stefanova K."/>
            <person name="Durmic Z."/>
            <person name="Nichols P."/>
            <person name="Revell C."/>
            <person name="Isobe S.N."/>
            <person name="Edwards D."/>
            <person name="Erskine W."/>
        </authorList>
    </citation>
    <scope>NUCLEOTIDE SEQUENCE [LARGE SCALE GENOMIC DNA]</scope>
    <source>
        <strain evidence="7">cv. Daliak</strain>
    </source>
</reference>
<dbReference type="AlphaFoldDB" id="A0A2Z6MKM9"/>
<dbReference type="PANTHER" id="PTHR31744:SF210">
    <property type="entry name" value="NAC DOMAIN-CONTAINING PROTEIN 86-LIKE"/>
    <property type="match status" value="1"/>
</dbReference>
<dbReference type="InterPro" id="IPR036093">
    <property type="entry name" value="NAC_dom_sf"/>
</dbReference>
<evidence type="ECO:0000256" key="3">
    <source>
        <dbReference type="ARBA" id="ARBA00023163"/>
    </source>
</evidence>
<dbReference type="PANTHER" id="PTHR31744">
    <property type="entry name" value="PROTEIN CUP-SHAPED COTYLEDON 2-RELATED"/>
    <property type="match status" value="1"/>
</dbReference>
<name>A0A2Z6MKM9_TRISU</name>
<evidence type="ECO:0000259" key="5">
    <source>
        <dbReference type="PROSITE" id="PS51005"/>
    </source>
</evidence>
<keyword evidence="1" id="KW-0805">Transcription regulation</keyword>
<dbReference type="GO" id="GO:0006355">
    <property type="term" value="P:regulation of DNA-templated transcription"/>
    <property type="evidence" value="ECO:0007669"/>
    <property type="project" value="InterPro"/>
</dbReference>
<dbReference type="Pfam" id="PF02365">
    <property type="entry name" value="NAM"/>
    <property type="match status" value="1"/>
</dbReference>
<dbReference type="PROSITE" id="PS51005">
    <property type="entry name" value="NAC"/>
    <property type="match status" value="1"/>
</dbReference>
<evidence type="ECO:0000256" key="2">
    <source>
        <dbReference type="ARBA" id="ARBA00023125"/>
    </source>
</evidence>
<dbReference type="Proteomes" id="UP000242715">
    <property type="component" value="Unassembled WGS sequence"/>
</dbReference>
<dbReference type="InterPro" id="IPR003441">
    <property type="entry name" value="NAC-dom"/>
</dbReference>
<accession>A0A2Z6MKM9</accession>
<keyword evidence="4" id="KW-0539">Nucleus</keyword>
<dbReference type="GO" id="GO:0003677">
    <property type="term" value="F:DNA binding"/>
    <property type="evidence" value="ECO:0007669"/>
    <property type="project" value="UniProtKB-KW"/>
</dbReference>
<dbReference type="EMBL" id="DF973322">
    <property type="protein sequence ID" value="GAU25812.1"/>
    <property type="molecule type" value="Genomic_DNA"/>
</dbReference>
<evidence type="ECO:0000256" key="1">
    <source>
        <dbReference type="ARBA" id="ARBA00023015"/>
    </source>
</evidence>
<feature type="domain" description="NAC" evidence="5">
    <location>
        <begin position="1"/>
        <end position="139"/>
    </location>
</feature>
<gene>
    <name evidence="6" type="ORF">TSUD_30750</name>
</gene>
<keyword evidence="7" id="KW-1185">Reference proteome</keyword>
<protein>
    <recommendedName>
        <fullName evidence="5">NAC domain-containing protein</fullName>
    </recommendedName>
</protein>
<evidence type="ECO:0000256" key="4">
    <source>
        <dbReference type="ARBA" id="ARBA00023242"/>
    </source>
</evidence>
<evidence type="ECO:0000313" key="7">
    <source>
        <dbReference type="Proteomes" id="UP000242715"/>
    </source>
</evidence>
<evidence type="ECO:0000313" key="6">
    <source>
        <dbReference type="EMBL" id="GAU25812.1"/>
    </source>
</evidence>
<organism evidence="6 7">
    <name type="scientific">Trifolium subterraneum</name>
    <name type="common">Subterranean clover</name>
    <dbReference type="NCBI Taxonomy" id="3900"/>
    <lineage>
        <taxon>Eukaryota</taxon>
        <taxon>Viridiplantae</taxon>
        <taxon>Streptophyta</taxon>
        <taxon>Embryophyta</taxon>
        <taxon>Tracheophyta</taxon>
        <taxon>Spermatophyta</taxon>
        <taxon>Magnoliopsida</taxon>
        <taxon>eudicotyledons</taxon>
        <taxon>Gunneridae</taxon>
        <taxon>Pentapetalae</taxon>
        <taxon>rosids</taxon>
        <taxon>fabids</taxon>
        <taxon>Fabales</taxon>
        <taxon>Fabaceae</taxon>
        <taxon>Papilionoideae</taxon>
        <taxon>50 kb inversion clade</taxon>
        <taxon>NPAAA clade</taxon>
        <taxon>Hologalegina</taxon>
        <taxon>IRL clade</taxon>
        <taxon>Trifolieae</taxon>
        <taxon>Trifolium</taxon>
    </lineage>
</organism>
<sequence>MCKGQNRQFGVEKKWGVTRNLPACFDHLSVIDIYKFEPWDLPSLSKLKTRDLEWYFFTSLDKKYGSSNRTNRATDRGYWKTTGKDRVIKNGEVTVGMKKTLVYHLGRAPHGDRSNWVMHEYRMIDPKDDAYVLCRVFEKSGSGPKNGEKYGAPFVEAEWENVVKVEGLSSVNNNAPDVDDEQVNSLVAVDNVMHMHHGVTFGSTDLPSSNYCYGEQLEPDNQVEDIINSMQDGEDLPDLYFDLADFGEDYLESNDIDDSEIDPSVATAMVDEYLAYPDEDICVDSTVNGGSERSPIANYGQPLIDQNLEGASSLANKHVFEAQPSSNQDNLEASNSVQDGEDLPVLYFDLTDLGEDYLETNDIPSEIDPSVAAAMVDEYLAYPDEEDICLDSTVNAGSERSPIANYGQPLIDQNPEGASSLANKHVFEAQSSSNQVLPKDNLEASNWVSGNYFVKQANKFLAHIPSPPANKCLLLGCMMEQHSLPVQLI</sequence>
<dbReference type="SUPFAM" id="SSF101941">
    <property type="entry name" value="NAC domain"/>
    <property type="match status" value="1"/>
</dbReference>
<keyword evidence="3" id="KW-0804">Transcription</keyword>
<keyword evidence="2" id="KW-0238">DNA-binding</keyword>
<dbReference type="OrthoDB" id="777252at2759"/>
<dbReference type="Gene3D" id="2.170.150.80">
    <property type="entry name" value="NAC domain"/>
    <property type="match status" value="1"/>
</dbReference>